<feature type="compositionally biased region" description="Low complexity" evidence="3">
    <location>
        <begin position="74"/>
        <end position="101"/>
    </location>
</feature>
<feature type="compositionally biased region" description="Low complexity" evidence="3">
    <location>
        <begin position="1"/>
        <end position="44"/>
    </location>
</feature>
<dbReference type="PANTHER" id="PTHR31745:SF1">
    <property type="entry name" value="SINGLE-STRANDED DNA-BINDING PROTEIN WHY2, MITOCHONDRIAL"/>
    <property type="match status" value="1"/>
</dbReference>
<evidence type="ECO:0000313" key="4">
    <source>
        <dbReference type="EMBL" id="EEH51576.1"/>
    </source>
</evidence>
<evidence type="ECO:0000256" key="3">
    <source>
        <dbReference type="SAM" id="MobiDB-lite"/>
    </source>
</evidence>
<evidence type="ECO:0000256" key="1">
    <source>
        <dbReference type="ARBA" id="ARBA00006061"/>
    </source>
</evidence>
<dbReference type="GO" id="GO:0003697">
    <property type="term" value="F:single-stranded DNA binding"/>
    <property type="evidence" value="ECO:0007669"/>
    <property type="project" value="InterPro"/>
</dbReference>
<dbReference type="KEGG" id="mpp:MICPUCDRAFT_30105"/>
<name>C1N7R5_MICPC</name>
<accession>C1N7R5</accession>
<keyword evidence="5" id="KW-1185">Reference proteome</keyword>
<dbReference type="Gene3D" id="2.30.31.10">
    <property type="entry name" value="Transcriptional Coactivator Pc4, Chain A"/>
    <property type="match status" value="1"/>
</dbReference>
<dbReference type="GO" id="GO:0006355">
    <property type="term" value="P:regulation of DNA-templated transcription"/>
    <property type="evidence" value="ECO:0007669"/>
    <property type="project" value="InterPro"/>
</dbReference>
<dbReference type="OrthoDB" id="511009at2759"/>
<dbReference type="Pfam" id="PF08536">
    <property type="entry name" value="Whirly"/>
    <property type="match status" value="1"/>
</dbReference>
<dbReference type="PANTHER" id="PTHR31745">
    <property type="entry name" value="SINGLE-STRANDED DNA-BINDING PROTEIN WHY2, MITOCHONDRIAL"/>
    <property type="match status" value="1"/>
</dbReference>
<dbReference type="GeneID" id="9689395"/>
<feature type="region of interest" description="Disordered" evidence="3">
    <location>
        <begin position="1"/>
        <end position="134"/>
    </location>
</feature>
<protein>
    <submittedName>
        <fullName evidence="4">Predicted protein</fullName>
    </submittedName>
</protein>
<dbReference type="InterPro" id="IPR009044">
    <property type="entry name" value="ssDNA-bd_transcriptional_reg"/>
</dbReference>
<evidence type="ECO:0000313" key="5">
    <source>
        <dbReference type="Proteomes" id="UP000001876"/>
    </source>
</evidence>
<sequence length="302" mass="32763">MSLARAFRTRSATSLARAAAHRASSSSFHSQQQQRQQQQRQPRPSGGGAPPTPQTPPQGAASPGFAAKPFQGVPNFSSASANAPAYQQRFEQRAQQQQQQQYGGGGGGGQQQQQQQQRPPPQQKQRYAAERGGDAGAPKVYCNFAIHKSKTAVQMSAIKPTFELLPNGSKQKKRDGAMFLEFAPVAAGAGQKQYDWSRKQSISLSPLEFMELSEALAANRGVNFFHDPWMGTSRQGETTKSLKAEPMPDGSGGIFLNLTVASGGGRVEKLNIAVSFQEFAVFRELARYLVPRLTGFSEQFEG</sequence>
<dbReference type="EMBL" id="GG663750">
    <property type="protein sequence ID" value="EEH51576.1"/>
    <property type="molecule type" value="Genomic_DNA"/>
</dbReference>
<dbReference type="SUPFAM" id="SSF54447">
    <property type="entry name" value="ssDNA-binding transcriptional regulator domain"/>
    <property type="match status" value="1"/>
</dbReference>
<organism evidence="5">
    <name type="scientific">Micromonas pusilla (strain CCMP1545)</name>
    <name type="common">Picoplanktonic green alga</name>
    <dbReference type="NCBI Taxonomy" id="564608"/>
    <lineage>
        <taxon>Eukaryota</taxon>
        <taxon>Viridiplantae</taxon>
        <taxon>Chlorophyta</taxon>
        <taxon>Mamiellophyceae</taxon>
        <taxon>Mamiellales</taxon>
        <taxon>Mamiellaceae</taxon>
        <taxon>Micromonas</taxon>
    </lineage>
</organism>
<comment type="similarity">
    <text evidence="1">Belongs to the Whirly family.</text>
</comment>
<dbReference type="InterPro" id="IPR013742">
    <property type="entry name" value="Whirly"/>
</dbReference>
<dbReference type="GO" id="GO:0006952">
    <property type="term" value="P:defense response"/>
    <property type="evidence" value="ECO:0007669"/>
    <property type="project" value="InterPro"/>
</dbReference>
<evidence type="ECO:0000256" key="2">
    <source>
        <dbReference type="ARBA" id="ARBA00022946"/>
    </source>
</evidence>
<dbReference type="eggNOG" id="ENOG502QRRY">
    <property type="taxonomic scope" value="Eukaryota"/>
</dbReference>
<reference evidence="4 5" key="1">
    <citation type="journal article" date="2009" name="Science">
        <title>Green evolution and dynamic adaptations revealed by genomes of the marine picoeukaryotes Micromonas.</title>
        <authorList>
            <person name="Worden A.Z."/>
            <person name="Lee J.H."/>
            <person name="Mock T."/>
            <person name="Rouze P."/>
            <person name="Simmons M.P."/>
            <person name="Aerts A.L."/>
            <person name="Allen A.E."/>
            <person name="Cuvelier M.L."/>
            <person name="Derelle E."/>
            <person name="Everett M.V."/>
            <person name="Foulon E."/>
            <person name="Grimwood J."/>
            <person name="Gundlach H."/>
            <person name="Henrissat B."/>
            <person name="Napoli C."/>
            <person name="McDonald S.M."/>
            <person name="Parker M.S."/>
            <person name="Rombauts S."/>
            <person name="Salamov A."/>
            <person name="Von Dassow P."/>
            <person name="Badger J.H."/>
            <person name="Coutinho P.M."/>
            <person name="Demir E."/>
            <person name="Dubchak I."/>
            <person name="Gentemann C."/>
            <person name="Eikrem W."/>
            <person name="Gready J.E."/>
            <person name="John U."/>
            <person name="Lanier W."/>
            <person name="Lindquist E.A."/>
            <person name="Lucas S."/>
            <person name="Mayer K.F."/>
            <person name="Moreau H."/>
            <person name="Not F."/>
            <person name="Otillar R."/>
            <person name="Panaud O."/>
            <person name="Pangilinan J."/>
            <person name="Paulsen I."/>
            <person name="Piegu B."/>
            <person name="Poliakov A."/>
            <person name="Robbens S."/>
            <person name="Schmutz J."/>
            <person name="Toulza E."/>
            <person name="Wyss T."/>
            <person name="Zelensky A."/>
            <person name="Zhou K."/>
            <person name="Armbrust E.V."/>
            <person name="Bhattacharya D."/>
            <person name="Goodenough U.W."/>
            <person name="Van de Peer Y."/>
            <person name="Grigoriev I.V."/>
        </authorList>
    </citation>
    <scope>NUCLEOTIDE SEQUENCE [LARGE SCALE GENOMIC DNA]</scope>
    <source>
        <strain evidence="4 5">CCMP1545</strain>
    </source>
</reference>
<keyword evidence="2" id="KW-0809">Transit peptide</keyword>
<dbReference type="RefSeq" id="XP_003063954.1">
    <property type="nucleotide sequence ID" value="XM_003063908.1"/>
</dbReference>
<proteinExistence type="inferred from homology"/>
<dbReference type="AlphaFoldDB" id="C1N7R5"/>
<dbReference type="Proteomes" id="UP000001876">
    <property type="component" value="Unassembled WGS sequence"/>
</dbReference>
<gene>
    <name evidence="4" type="ORF">MICPUCDRAFT_30105</name>
</gene>